<keyword evidence="1" id="KW-0472">Membrane</keyword>
<dbReference type="AlphaFoldDB" id="A0AAP2DUV6"/>
<evidence type="ECO:0000313" key="2">
    <source>
        <dbReference type="EMBL" id="MBT1707875.1"/>
    </source>
</evidence>
<proteinExistence type="predicted"/>
<dbReference type="Proteomes" id="UP001319080">
    <property type="component" value="Unassembled WGS sequence"/>
</dbReference>
<reference evidence="2 3" key="1">
    <citation type="submission" date="2021-05" db="EMBL/GenBank/DDBJ databases">
        <title>A Polyphasic approach of four new species of the genus Ohtaekwangia: Ohtaekwangia histidinii sp. nov., Ohtaekwangia cretensis sp. nov., Ohtaekwangia indiensis sp. nov., Ohtaekwangia reichenbachii sp. nov. from diverse environment.</title>
        <authorList>
            <person name="Octaviana S."/>
        </authorList>
    </citation>
    <scope>NUCLEOTIDE SEQUENCE [LARGE SCALE GENOMIC DNA]</scope>
    <source>
        <strain evidence="2 3">PWU5</strain>
    </source>
</reference>
<protein>
    <submittedName>
        <fullName evidence="2">Uncharacterized protein</fullName>
    </submittedName>
</protein>
<keyword evidence="1" id="KW-0812">Transmembrane</keyword>
<dbReference type="RefSeq" id="WP_254083467.1">
    <property type="nucleotide sequence ID" value="NZ_JAHESE010000004.1"/>
</dbReference>
<evidence type="ECO:0000256" key="1">
    <source>
        <dbReference type="SAM" id="Phobius"/>
    </source>
</evidence>
<accession>A0AAP2DUV6</accession>
<keyword evidence="3" id="KW-1185">Reference proteome</keyword>
<feature type="transmembrane region" description="Helical" evidence="1">
    <location>
        <begin position="98"/>
        <end position="115"/>
    </location>
</feature>
<feature type="transmembrane region" description="Helical" evidence="1">
    <location>
        <begin position="121"/>
        <end position="138"/>
    </location>
</feature>
<feature type="transmembrane region" description="Helical" evidence="1">
    <location>
        <begin position="47"/>
        <end position="64"/>
    </location>
</feature>
<name>A0AAP2DUV6_9BACT</name>
<sequence length="141" mass="15497">MLPVVPKLLFRAAIGVIPVRYNGVGKNIPATARSFATSVFKIHSGCYKKRTVTILATVLFYFVLFDEPNFFAGVFRLGSYATSYFCFLFTYSRSFGPGLVDAFLAVFLAVFFAAGLAVLPAFFAVFFAVFAIALLVILRMA</sequence>
<evidence type="ECO:0000313" key="3">
    <source>
        <dbReference type="Proteomes" id="UP001319080"/>
    </source>
</evidence>
<gene>
    <name evidence="2" type="ORF">KK062_06570</name>
</gene>
<keyword evidence="1" id="KW-1133">Transmembrane helix</keyword>
<comment type="caution">
    <text evidence="2">The sequence shown here is derived from an EMBL/GenBank/DDBJ whole genome shotgun (WGS) entry which is preliminary data.</text>
</comment>
<dbReference type="EMBL" id="JAHESE010000004">
    <property type="protein sequence ID" value="MBT1707875.1"/>
    <property type="molecule type" value="Genomic_DNA"/>
</dbReference>
<organism evidence="2 3">
    <name type="scientific">Dawidia cretensis</name>
    <dbReference type="NCBI Taxonomy" id="2782350"/>
    <lineage>
        <taxon>Bacteria</taxon>
        <taxon>Pseudomonadati</taxon>
        <taxon>Bacteroidota</taxon>
        <taxon>Cytophagia</taxon>
        <taxon>Cytophagales</taxon>
        <taxon>Chryseotaleaceae</taxon>
        <taxon>Dawidia</taxon>
    </lineage>
</organism>